<comment type="caution">
    <text evidence="8">The sequence shown here is derived from an EMBL/GenBank/DDBJ whole genome shotgun (WGS) entry which is preliminary data.</text>
</comment>
<feature type="region of interest" description="Disordered" evidence="6">
    <location>
        <begin position="1"/>
        <end position="21"/>
    </location>
</feature>
<dbReference type="Gene3D" id="3.90.380.10">
    <property type="entry name" value="Naphthalene 1,2-dioxygenase Alpha Subunit, Chain A, domain 1"/>
    <property type="match status" value="1"/>
</dbReference>
<dbReference type="PANTHER" id="PTHR21266">
    <property type="entry name" value="IRON-SULFUR DOMAIN CONTAINING PROTEIN"/>
    <property type="match status" value="1"/>
</dbReference>
<proteinExistence type="predicted"/>
<keyword evidence="3" id="KW-0560">Oxidoreductase</keyword>
<keyword evidence="5" id="KW-0411">Iron-sulfur</keyword>
<keyword evidence="9" id="KW-1185">Reference proteome</keyword>
<dbReference type="GO" id="GO:0046872">
    <property type="term" value="F:metal ion binding"/>
    <property type="evidence" value="ECO:0007669"/>
    <property type="project" value="UniProtKB-KW"/>
</dbReference>
<dbReference type="OrthoDB" id="9790995at2"/>
<accession>A0A0K8P7C6</accession>
<dbReference type="Proteomes" id="UP000037660">
    <property type="component" value="Unassembled WGS sequence"/>
</dbReference>
<gene>
    <name evidence="8" type="ORF">ISF6_4985</name>
</gene>
<keyword evidence="4" id="KW-0408">Iron</keyword>
<dbReference type="AlphaFoldDB" id="A0A0K8P7C6"/>
<evidence type="ECO:0000256" key="6">
    <source>
        <dbReference type="SAM" id="MobiDB-lite"/>
    </source>
</evidence>
<evidence type="ECO:0000256" key="1">
    <source>
        <dbReference type="ARBA" id="ARBA00022714"/>
    </source>
</evidence>
<dbReference type="EMBL" id="BBYR01000078">
    <property type="protein sequence ID" value="GAP38527.1"/>
    <property type="molecule type" value="Genomic_DNA"/>
</dbReference>
<dbReference type="RefSeq" id="WP_054022392.1">
    <property type="nucleotide sequence ID" value="NZ_BBYR01000078.1"/>
</dbReference>
<sequence>MSPADAARAPGPAAAADPGPEAAHWHPVIAADAVPPERPVGVRLLGVDRVLWRAADGRLQAADDRCPHRGTRLSLGRVVDGALECPYHGWQFGDGGRCVRIPAAPGFEPPAGHGLGSHAVQERHGLVWLRVGAAGEGAVAELPSFEAEDDARLRKLLCGPYRVATSAPRIVENFLDLAHFGFVHEGWLGDRAHTEVDDHGIEPTPQGFAVVGCRAWQPRSNQRSSTGRWIDYRYEVTGPYAAQLLKLPEDADAERDAIGLFVAPLDPERSLVWFRLAVTDLASSDEALRAFQHAIFTQDQPILESQQPKALPVYAGGEVHHAADRASAAYRRLLRERGITFGTV</sequence>
<evidence type="ECO:0000256" key="5">
    <source>
        <dbReference type="ARBA" id="ARBA00023014"/>
    </source>
</evidence>
<dbReference type="InterPro" id="IPR044043">
    <property type="entry name" value="VanA_C_cat"/>
</dbReference>
<evidence type="ECO:0000259" key="7">
    <source>
        <dbReference type="PROSITE" id="PS51296"/>
    </source>
</evidence>
<dbReference type="SUPFAM" id="SSF50022">
    <property type="entry name" value="ISP domain"/>
    <property type="match status" value="1"/>
</dbReference>
<dbReference type="STRING" id="1547922.ISF6_4985"/>
<dbReference type="PANTHER" id="PTHR21266:SF60">
    <property type="entry name" value="3-KETOSTEROID-9-ALPHA-MONOOXYGENASE, OXYGENASE COMPONENT"/>
    <property type="match status" value="1"/>
</dbReference>
<organism evidence="8 9">
    <name type="scientific">Piscinibacter sakaiensis</name>
    <name type="common">Ideonella sakaiensis</name>
    <dbReference type="NCBI Taxonomy" id="1547922"/>
    <lineage>
        <taxon>Bacteria</taxon>
        <taxon>Pseudomonadati</taxon>
        <taxon>Pseudomonadota</taxon>
        <taxon>Betaproteobacteria</taxon>
        <taxon>Burkholderiales</taxon>
        <taxon>Sphaerotilaceae</taxon>
        <taxon>Piscinibacter</taxon>
    </lineage>
</organism>
<dbReference type="InterPro" id="IPR036922">
    <property type="entry name" value="Rieske_2Fe-2S_sf"/>
</dbReference>
<dbReference type="InterPro" id="IPR017941">
    <property type="entry name" value="Rieske_2Fe-2S"/>
</dbReference>
<dbReference type="InterPro" id="IPR050584">
    <property type="entry name" value="Cholesterol_7-desaturase"/>
</dbReference>
<dbReference type="SUPFAM" id="SSF55961">
    <property type="entry name" value="Bet v1-like"/>
    <property type="match status" value="1"/>
</dbReference>
<dbReference type="CDD" id="cd03469">
    <property type="entry name" value="Rieske_RO_Alpha_N"/>
    <property type="match status" value="1"/>
</dbReference>
<feature type="domain" description="Rieske" evidence="7">
    <location>
        <begin position="25"/>
        <end position="129"/>
    </location>
</feature>
<evidence type="ECO:0000256" key="4">
    <source>
        <dbReference type="ARBA" id="ARBA00023004"/>
    </source>
</evidence>
<evidence type="ECO:0000256" key="3">
    <source>
        <dbReference type="ARBA" id="ARBA00023002"/>
    </source>
</evidence>
<reference evidence="9" key="1">
    <citation type="submission" date="2015-07" db="EMBL/GenBank/DDBJ databases">
        <title>Discovery of a poly(ethylene terephthalate assimilation.</title>
        <authorList>
            <person name="Yoshida S."/>
            <person name="Hiraga K."/>
            <person name="Takehana T."/>
            <person name="Taniguchi I."/>
            <person name="Yamaji H."/>
            <person name="Maeda Y."/>
            <person name="Toyohara K."/>
            <person name="Miyamoto K."/>
            <person name="Kimura Y."/>
            <person name="Oda K."/>
        </authorList>
    </citation>
    <scope>NUCLEOTIDE SEQUENCE [LARGE SCALE GENOMIC DNA]</scope>
    <source>
        <strain evidence="9">NBRC 110686 / TISTR 2288 / 201-F6</strain>
    </source>
</reference>
<keyword evidence="1" id="KW-0001">2Fe-2S</keyword>
<reference evidence="8 9" key="2">
    <citation type="journal article" date="2016" name="Science">
        <title>A bacterium that degrades and assimilates poly(ethylene terephthalate).</title>
        <authorList>
            <person name="Yoshida S."/>
            <person name="Hiraga K."/>
            <person name="Takehana T."/>
            <person name="Taniguchi I."/>
            <person name="Yamaji H."/>
            <person name="Maeda Y."/>
            <person name="Toyohara K."/>
            <person name="Miyamoto K."/>
            <person name="Kimura Y."/>
            <person name="Oda K."/>
        </authorList>
    </citation>
    <scope>NUCLEOTIDE SEQUENCE [LARGE SCALE GENOMIC DNA]</scope>
    <source>
        <strain evidence="9">NBRC 110686 / TISTR 2288 / 201-F6</strain>
    </source>
</reference>
<dbReference type="Gene3D" id="2.102.10.10">
    <property type="entry name" value="Rieske [2Fe-2S] iron-sulphur domain"/>
    <property type="match status" value="1"/>
</dbReference>
<dbReference type="GO" id="GO:0016491">
    <property type="term" value="F:oxidoreductase activity"/>
    <property type="evidence" value="ECO:0007669"/>
    <property type="project" value="UniProtKB-KW"/>
</dbReference>
<dbReference type="PROSITE" id="PS51296">
    <property type="entry name" value="RIESKE"/>
    <property type="match status" value="1"/>
</dbReference>
<evidence type="ECO:0000313" key="9">
    <source>
        <dbReference type="Proteomes" id="UP000037660"/>
    </source>
</evidence>
<keyword evidence="2" id="KW-0479">Metal-binding</keyword>
<evidence type="ECO:0000313" key="8">
    <source>
        <dbReference type="EMBL" id="GAP38527.1"/>
    </source>
</evidence>
<name>A0A0K8P7C6_PISS1</name>
<dbReference type="Pfam" id="PF00355">
    <property type="entry name" value="Rieske"/>
    <property type="match status" value="1"/>
</dbReference>
<dbReference type="GO" id="GO:0051537">
    <property type="term" value="F:2 iron, 2 sulfur cluster binding"/>
    <property type="evidence" value="ECO:0007669"/>
    <property type="project" value="UniProtKB-KW"/>
</dbReference>
<evidence type="ECO:0000256" key="2">
    <source>
        <dbReference type="ARBA" id="ARBA00022723"/>
    </source>
</evidence>
<protein>
    <recommendedName>
        <fullName evidence="7">Rieske domain-containing protein</fullName>
    </recommendedName>
</protein>
<dbReference type="Pfam" id="PF19112">
    <property type="entry name" value="VanA_C"/>
    <property type="match status" value="1"/>
</dbReference>